<proteinExistence type="predicted"/>
<keyword evidence="3" id="KW-1185">Reference proteome</keyword>
<sequence>MKSSIRTIVSFLALITLAGIGGISSSFSAKHGAIFGFSMLAIIFSILIISMKNIKNK</sequence>
<dbReference type="RefSeq" id="WP_010073162.1">
    <property type="nucleotide sequence ID" value="NC_014393.1"/>
</dbReference>
<keyword evidence="1" id="KW-1133">Transmembrane helix</keyword>
<name>D9SSC2_CLOC7</name>
<organism evidence="2 3">
    <name type="scientific">Clostridium cellulovorans (strain ATCC 35296 / DSM 3052 / OCM 3 / 743B)</name>
    <dbReference type="NCBI Taxonomy" id="573061"/>
    <lineage>
        <taxon>Bacteria</taxon>
        <taxon>Bacillati</taxon>
        <taxon>Bacillota</taxon>
        <taxon>Clostridia</taxon>
        <taxon>Eubacteriales</taxon>
        <taxon>Clostridiaceae</taxon>
        <taxon>Clostridium</taxon>
    </lineage>
</organism>
<dbReference type="EMBL" id="CP002160">
    <property type="protein sequence ID" value="ADL50519.1"/>
    <property type="molecule type" value="Genomic_DNA"/>
</dbReference>
<keyword evidence="1" id="KW-0812">Transmembrane</keyword>
<dbReference type="HOGENOM" id="CLU_2988514_0_0_9"/>
<dbReference type="AlphaFoldDB" id="D9SSC2"/>
<gene>
    <name evidence="2" type="ordered locus">Clocel_0748</name>
</gene>
<accession>D9SSC2</accession>
<evidence type="ECO:0000256" key="1">
    <source>
        <dbReference type="SAM" id="Phobius"/>
    </source>
</evidence>
<keyword evidence="1" id="KW-0472">Membrane</keyword>
<feature type="transmembrane region" description="Helical" evidence="1">
    <location>
        <begin position="32"/>
        <end position="51"/>
    </location>
</feature>
<protein>
    <submittedName>
        <fullName evidence="2">Uncharacterized protein</fullName>
    </submittedName>
</protein>
<reference evidence="2 3" key="1">
    <citation type="submission" date="2010-08" db="EMBL/GenBank/DDBJ databases">
        <title>Complete sequence of Clostridium cellulovorans 743B.</title>
        <authorList>
            <consortium name="US DOE Joint Genome Institute"/>
            <person name="Lucas S."/>
            <person name="Copeland A."/>
            <person name="Lapidus A."/>
            <person name="Cheng J.-F."/>
            <person name="Bruce D."/>
            <person name="Goodwin L."/>
            <person name="Pitluck S."/>
            <person name="Chertkov O."/>
            <person name="Detter J.C."/>
            <person name="Han C."/>
            <person name="Tapia R."/>
            <person name="Land M."/>
            <person name="Hauser L."/>
            <person name="Chang Y.-J."/>
            <person name="Jeffries C."/>
            <person name="Kyrpides N."/>
            <person name="Ivanova N."/>
            <person name="Mikhailova N."/>
            <person name="Hemme C.L."/>
            <person name="Woyke T."/>
        </authorList>
    </citation>
    <scope>NUCLEOTIDE SEQUENCE [LARGE SCALE GENOMIC DNA]</scope>
    <source>
        <strain evidence="3">ATCC 35296 / DSM 3052 / OCM 3 / 743B</strain>
    </source>
</reference>
<evidence type="ECO:0000313" key="3">
    <source>
        <dbReference type="Proteomes" id="UP000002730"/>
    </source>
</evidence>
<dbReference type="Proteomes" id="UP000002730">
    <property type="component" value="Chromosome"/>
</dbReference>
<dbReference type="KEGG" id="ccb:Clocel_0748"/>
<evidence type="ECO:0000313" key="2">
    <source>
        <dbReference type="EMBL" id="ADL50519.1"/>
    </source>
</evidence>